<dbReference type="Proteomes" id="UP001604277">
    <property type="component" value="Unassembled WGS sequence"/>
</dbReference>
<evidence type="ECO:0000256" key="1">
    <source>
        <dbReference type="SAM" id="MobiDB-lite"/>
    </source>
</evidence>
<dbReference type="AlphaFoldDB" id="A0ABD1PLU2"/>
<keyword evidence="3" id="KW-1185">Reference proteome</keyword>
<accession>A0ABD1PLU2</accession>
<organism evidence="2 3">
    <name type="scientific">Forsythia ovata</name>
    <dbReference type="NCBI Taxonomy" id="205694"/>
    <lineage>
        <taxon>Eukaryota</taxon>
        <taxon>Viridiplantae</taxon>
        <taxon>Streptophyta</taxon>
        <taxon>Embryophyta</taxon>
        <taxon>Tracheophyta</taxon>
        <taxon>Spermatophyta</taxon>
        <taxon>Magnoliopsida</taxon>
        <taxon>eudicotyledons</taxon>
        <taxon>Gunneridae</taxon>
        <taxon>Pentapetalae</taxon>
        <taxon>asterids</taxon>
        <taxon>lamiids</taxon>
        <taxon>Lamiales</taxon>
        <taxon>Oleaceae</taxon>
        <taxon>Forsythieae</taxon>
        <taxon>Forsythia</taxon>
    </lineage>
</organism>
<evidence type="ECO:0000313" key="2">
    <source>
        <dbReference type="EMBL" id="KAL2464632.1"/>
    </source>
</evidence>
<dbReference type="EMBL" id="JBFOLJ010000018">
    <property type="protein sequence ID" value="KAL2464632.1"/>
    <property type="molecule type" value="Genomic_DNA"/>
</dbReference>
<feature type="region of interest" description="Disordered" evidence="1">
    <location>
        <begin position="1"/>
        <end position="46"/>
    </location>
</feature>
<reference evidence="3" key="1">
    <citation type="submission" date="2024-07" db="EMBL/GenBank/DDBJ databases">
        <title>Two chromosome-level genome assemblies of Korean endemic species Abeliophyllum distichum and Forsythia ovata (Oleaceae).</title>
        <authorList>
            <person name="Jang H."/>
        </authorList>
    </citation>
    <scope>NUCLEOTIDE SEQUENCE [LARGE SCALE GENOMIC DNA]</scope>
</reference>
<evidence type="ECO:0000313" key="3">
    <source>
        <dbReference type="Proteomes" id="UP001604277"/>
    </source>
</evidence>
<proteinExistence type="predicted"/>
<gene>
    <name evidence="2" type="ORF">Fot_52588</name>
</gene>
<comment type="caution">
    <text evidence="2">The sequence shown here is derived from an EMBL/GenBank/DDBJ whole genome shotgun (WGS) entry which is preliminary data.</text>
</comment>
<sequence length="122" mass="13498">MKLTRNSGALEGAQTNRGERNRRSCRGFHPPSEAAMAAGWKTGGGTEKKIGGWRGFGLQGRNRTLQGKYQQLLSLLTMVEDLQEIENKKNAKKRATRAKNVQVVRCSMPFTAPRRGNNAPSQ</sequence>
<protein>
    <submittedName>
        <fullName evidence="2">Uncharacterized protein</fullName>
    </submittedName>
</protein>
<name>A0ABD1PLU2_9LAMI</name>